<evidence type="ECO:0000259" key="8">
    <source>
        <dbReference type="PROSITE" id="PS50048"/>
    </source>
</evidence>
<dbReference type="PROSITE" id="PS00463">
    <property type="entry name" value="ZN2_CY6_FUNGAL_1"/>
    <property type="match status" value="1"/>
</dbReference>
<dbReference type="AlphaFoldDB" id="A0A0G4KLV6"/>
<dbReference type="Proteomes" id="UP000044602">
    <property type="component" value="Unassembled WGS sequence"/>
</dbReference>
<dbReference type="CDD" id="cd00067">
    <property type="entry name" value="GAL4"/>
    <property type="match status" value="1"/>
</dbReference>
<protein>
    <recommendedName>
        <fullName evidence="8">Zn(2)-C6 fungal-type domain-containing protein</fullName>
    </recommendedName>
</protein>
<dbReference type="InterPro" id="IPR052202">
    <property type="entry name" value="Yeast_MetPath_Reg"/>
</dbReference>
<dbReference type="SMART" id="SM00906">
    <property type="entry name" value="Fungal_trans"/>
    <property type="match status" value="1"/>
</dbReference>
<dbReference type="GO" id="GO:0000981">
    <property type="term" value="F:DNA-binding transcription factor activity, RNA polymerase II-specific"/>
    <property type="evidence" value="ECO:0007669"/>
    <property type="project" value="InterPro"/>
</dbReference>
<evidence type="ECO:0000256" key="6">
    <source>
        <dbReference type="ARBA" id="ARBA00023163"/>
    </source>
</evidence>
<dbReference type="SMART" id="SM00066">
    <property type="entry name" value="GAL4"/>
    <property type="match status" value="1"/>
</dbReference>
<keyword evidence="3" id="KW-0862">Zinc</keyword>
<evidence type="ECO:0000256" key="4">
    <source>
        <dbReference type="ARBA" id="ARBA00023015"/>
    </source>
</evidence>
<evidence type="ECO:0000256" key="1">
    <source>
        <dbReference type="ARBA" id="ARBA00004123"/>
    </source>
</evidence>
<evidence type="ECO:0000256" key="7">
    <source>
        <dbReference type="ARBA" id="ARBA00023242"/>
    </source>
</evidence>
<dbReference type="Pfam" id="PF04082">
    <property type="entry name" value="Fungal_trans"/>
    <property type="match status" value="1"/>
</dbReference>
<sequence>MRGYNEHQHAIPRVSSFSCGPSVSSEPPVVLCRLDIRPLTADTAQLASRHIPSTMDIDWSTCIGFQPSFSKACSRCHARKVKCDQRVPRCTRCEKQGEDCNITEFVAYSYATVGSLQAQIRDLQAKLAIASQNAAPNHATITVSEAQIAMPAAPLPPMRAGQAPWVGVGKEAEEVGFLAIGGRNRHSDDKYGLIAVGSATGSTFARIFFKQLNLAAPAMTGRYGDSLEQPPSERMASLPSQAIASFLLRQYIARVHTWWPVLQLPILRRTFRAIYEDHRKCGDADKFIVFIVLGLASSESRDHKEYQSLMDMNEPLAYFQTSLRFFKDFHDHPRDLFGIQAVILLTIWMLNSASGSDCNDLWHLSRYVMSAAIEAGLHRHNTDWGFGAEELEIRNRTWWCAYNLERQAAIVTGRVLSIRDHAIHALMPVPLSFDALSGPEALVAPVYHKHTVRPFSLMIRLRQISGRILESIYIGRGPDGKALATSFQQICTMSDESRRDLTQWKQHLDEADLKPSREYSEMKIEYCILQLLLNRPSPTFMVPSSPMIATCSKAAASAIHQWSKIEARYGISAVCRCFRQLHAILLAGLAALYCDWQAMAMAREAGPTTSTRRHRHWNDTATCLDLLERGIPQLKLTGLNKYKDLLQAVRNKVYAESMAPPRTAITPRESFMGPESLDSMSVGSMGYDGGSSLLFAEDKGMETYLNQVTGFFDGGIMDMDEALNAWYGAVMEEMQPMQTGSYEQRE</sequence>
<dbReference type="PROSITE" id="PS50048">
    <property type="entry name" value="ZN2_CY6_FUNGAL_2"/>
    <property type="match status" value="1"/>
</dbReference>
<keyword evidence="4" id="KW-0805">Transcription regulation</keyword>
<dbReference type="CDD" id="cd12148">
    <property type="entry name" value="fungal_TF_MHR"/>
    <property type="match status" value="1"/>
</dbReference>
<proteinExistence type="predicted"/>
<reference evidence="9 10" key="1">
    <citation type="submission" date="2015-05" db="EMBL/GenBank/DDBJ databases">
        <authorList>
            <person name="Wang D.B."/>
            <person name="Wang M."/>
        </authorList>
    </citation>
    <scope>NUCLEOTIDE SEQUENCE [LARGE SCALE GENOMIC DNA]</scope>
    <source>
        <strain evidence="9">VL1</strain>
    </source>
</reference>
<keyword evidence="6" id="KW-0804">Transcription</keyword>
<dbReference type="GO" id="GO:0006351">
    <property type="term" value="P:DNA-templated transcription"/>
    <property type="evidence" value="ECO:0007669"/>
    <property type="project" value="InterPro"/>
</dbReference>
<dbReference type="GO" id="GO:0008270">
    <property type="term" value="F:zinc ion binding"/>
    <property type="evidence" value="ECO:0007669"/>
    <property type="project" value="InterPro"/>
</dbReference>
<evidence type="ECO:0000256" key="2">
    <source>
        <dbReference type="ARBA" id="ARBA00022723"/>
    </source>
</evidence>
<dbReference type="Pfam" id="PF00172">
    <property type="entry name" value="Zn_clus"/>
    <property type="match status" value="1"/>
</dbReference>
<dbReference type="GO" id="GO:0045944">
    <property type="term" value="P:positive regulation of transcription by RNA polymerase II"/>
    <property type="evidence" value="ECO:0007669"/>
    <property type="project" value="TreeGrafter"/>
</dbReference>
<evidence type="ECO:0000313" key="9">
    <source>
        <dbReference type="EMBL" id="CRK10054.1"/>
    </source>
</evidence>
<dbReference type="SUPFAM" id="SSF57701">
    <property type="entry name" value="Zn2/Cys6 DNA-binding domain"/>
    <property type="match status" value="1"/>
</dbReference>
<comment type="subcellular location">
    <subcellularLocation>
        <location evidence="1">Nucleus</location>
    </subcellularLocation>
</comment>
<keyword evidence="5" id="KW-0238">DNA-binding</keyword>
<dbReference type="Gene3D" id="4.10.240.10">
    <property type="entry name" value="Zn(2)-C6 fungal-type DNA-binding domain"/>
    <property type="match status" value="1"/>
</dbReference>
<keyword evidence="7" id="KW-0539">Nucleus</keyword>
<keyword evidence="10" id="KW-1185">Reference proteome</keyword>
<dbReference type="InterPro" id="IPR036864">
    <property type="entry name" value="Zn2-C6_fun-type_DNA-bd_sf"/>
</dbReference>
<dbReference type="InterPro" id="IPR001138">
    <property type="entry name" value="Zn2Cys6_DnaBD"/>
</dbReference>
<evidence type="ECO:0000256" key="3">
    <source>
        <dbReference type="ARBA" id="ARBA00022833"/>
    </source>
</evidence>
<evidence type="ECO:0000313" key="10">
    <source>
        <dbReference type="Proteomes" id="UP000044602"/>
    </source>
</evidence>
<dbReference type="GO" id="GO:0005634">
    <property type="term" value="C:nucleus"/>
    <property type="evidence" value="ECO:0007669"/>
    <property type="project" value="UniProtKB-SubCell"/>
</dbReference>
<dbReference type="PANTHER" id="PTHR47782:SF14">
    <property type="entry name" value="ZN(II)2CYS6 TRANSCRIPTION FACTOR (EUROFUNG)"/>
    <property type="match status" value="1"/>
</dbReference>
<gene>
    <name evidence="9" type="ORF">BN1708_009888</name>
</gene>
<name>A0A0G4KLV6_VERLO</name>
<feature type="domain" description="Zn(2)-C6 fungal-type" evidence="8">
    <location>
        <begin position="72"/>
        <end position="102"/>
    </location>
</feature>
<evidence type="ECO:0000256" key="5">
    <source>
        <dbReference type="ARBA" id="ARBA00023125"/>
    </source>
</evidence>
<dbReference type="PANTHER" id="PTHR47782">
    <property type="entry name" value="ZN(II)2CYS6 TRANSCRIPTION FACTOR (EUROFUNG)-RELATED"/>
    <property type="match status" value="1"/>
</dbReference>
<accession>A0A0G4KLV6</accession>
<dbReference type="EMBL" id="CVQH01002225">
    <property type="protein sequence ID" value="CRK10054.1"/>
    <property type="molecule type" value="Genomic_DNA"/>
</dbReference>
<organism evidence="9 10">
    <name type="scientific">Verticillium longisporum</name>
    <name type="common">Verticillium dahliae var. longisporum</name>
    <dbReference type="NCBI Taxonomy" id="100787"/>
    <lineage>
        <taxon>Eukaryota</taxon>
        <taxon>Fungi</taxon>
        <taxon>Dikarya</taxon>
        <taxon>Ascomycota</taxon>
        <taxon>Pezizomycotina</taxon>
        <taxon>Sordariomycetes</taxon>
        <taxon>Hypocreomycetidae</taxon>
        <taxon>Glomerellales</taxon>
        <taxon>Plectosphaerellaceae</taxon>
        <taxon>Verticillium</taxon>
    </lineage>
</organism>
<dbReference type="GO" id="GO:0043565">
    <property type="term" value="F:sequence-specific DNA binding"/>
    <property type="evidence" value="ECO:0007669"/>
    <property type="project" value="TreeGrafter"/>
</dbReference>
<dbReference type="STRING" id="100787.A0A0G4KLV6"/>
<dbReference type="InterPro" id="IPR007219">
    <property type="entry name" value="XnlR_reg_dom"/>
</dbReference>
<keyword evidence="2" id="KW-0479">Metal-binding</keyword>